<evidence type="ECO:0000256" key="1">
    <source>
        <dbReference type="SAM" id="MobiDB-lite"/>
    </source>
</evidence>
<dbReference type="Proteomes" id="UP001159363">
    <property type="component" value="Chromosome 4"/>
</dbReference>
<reference evidence="2 3" key="1">
    <citation type="submission" date="2023-02" db="EMBL/GenBank/DDBJ databases">
        <title>LHISI_Scaffold_Assembly.</title>
        <authorList>
            <person name="Stuart O.P."/>
            <person name="Cleave R."/>
            <person name="Magrath M.J.L."/>
            <person name="Mikheyev A.S."/>
        </authorList>
    </citation>
    <scope>NUCLEOTIDE SEQUENCE [LARGE SCALE GENOMIC DNA]</scope>
    <source>
        <strain evidence="2">Daus_M_001</strain>
        <tissue evidence="2">Leg muscle</tissue>
    </source>
</reference>
<protein>
    <submittedName>
        <fullName evidence="2">Uncharacterized protein</fullName>
    </submittedName>
</protein>
<proteinExistence type="predicted"/>
<evidence type="ECO:0000313" key="3">
    <source>
        <dbReference type="Proteomes" id="UP001159363"/>
    </source>
</evidence>
<evidence type="ECO:0000313" key="2">
    <source>
        <dbReference type="EMBL" id="KAJ8883242.1"/>
    </source>
</evidence>
<organism evidence="2 3">
    <name type="scientific">Dryococelus australis</name>
    <dbReference type="NCBI Taxonomy" id="614101"/>
    <lineage>
        <taxon>Eukaryota</taxon>
        <taxon>Metazoa</taxon>
        <taxon>Ecdysozoa</taxon>
        <taxon>Arthropoda</taxon>
        <taxon>Hexapoda</taxon>
        <taxon>Insecta</taxon>
        <taxon>Pterygota</taxon>
        <taxon>Neoptera</taxon>
        <taxon>Polyneoptera</taxon>
        <taxon>Phasmatodea</taxon>
        <taxon>Verophasmatodea</taxon>
        <taxon>Anareolatae</taxon>
        <taxon>Phasmatidae</taxon>
        <taxon>Eurycanthinae</taxon>
        <taxon>Dryococelus</taxon>
    </lineage>
</organism>
<gene>
    <name evidence="2" type="ORF">PR048_015082</name>
</gene>
<name>A0ABQ9HG05_9NEOP</name>
<dbReference type="EMBL" id="JARBHB010000005">
    <property type="protein sequence ID" value="KAJ8883242.1"/>
    <property type="molecule type" value="Genomic_DNA"/>
</dbReference>
<comment type="caution">
    <text evidence="2">The sequence shown here is derived from an EMBL/GenBank/DDBJ whole genome shotgun (WGS) entry which is preliminary data.</text>
</comment>
<feature type="region of interest" description="Disordered" evidence="1">
    <location>
        <begin position="205"/>
        <end position="232"/>
    </location>
</feature>
<keyword evidence="3" id="KW-1185">Reference proteome</keyword>
<accession>A0ABQ9HG05</accession>
<sequence>MGVSRASRCPLNEVWPYDVVSNYSTPHVHFSLSLVLQVPDPMWILHRPVVFNPRPGHSGFSHVGIVPDDAVGRWVFSGISRFPRSSFPRRFIPTSITLIGSQDLDVKSHPNLFTRTPSLSPHISLADALAITPRRQSDSSRPSPHLAVENAKEMYASRYGSQINNKKKATNLEEKLDPLDFQLFTRAVQERVLLVHEWHGSSEVSMERRRDVRVGETGDPRENPPGVNPGSPWLQASALAAVSFLDGNTARLACRSDEALGARVSVARIAPSLLDLGRADTYDP</sequence>
<feature type="compositionally biased region" description="Basic and acidic residues" evidence="1">
    <location>
        <begin position="205"/>
        <end position="222"/>
    </location>
</feature>